<comment type="caution">
    <text evidence="6">The sequence shown here is derived from an EMBL/GenBank/DDBJ whole genome shotgun (WGS) entry which is preliminary data.</text>
</comment>
<protein>
    <recommendedName>
        <fullName evidence="5">GH84 domain-containing protein</fullName>
    </recommendedName>
</protein>
<evidence type="ECO:0000313" key="7">
    <source>
        <dbReference type="Proteomes" id="UP001501803"/>
    </source>
</evidence>
<proteinExistence type="inferred from homology"/>
<evidence type="ECO:0000313" key="6">
    <source>
        <dbReference type="EMBL" id="GAA3881342.1"/>
    </source>
</evidence>
<evidence type="ECO:0000256" key="3">
    <source>
        <dbReference type="PROSITE-ProRule" id="PRU01353"/>
    </source>
</evidence>
<dbReference type="InterPro" id="IPR017853">
    <property type="entry name" value="GH"/>
</dbReference>
<dbReference type="SUPFAM" id="SSF140657">
    <property type="entry name" value="Hyaluronidase post-catalytic domain-like"/>
    <property type="match status" value="1"/>
</dbReference>
<evidence type="ECO:0000256" key="1">
    <source>
        <dbReference type="ARBA" id="ARBA00022801"/>
    </source>
</evidence>
<feature type="region of interest" description="Disordered" evidence="4">
    <location>
        <begin position="441"/>
        <end position="469"/>
    </location>
</feature>
<dbReference type="Pfam" id="PF07555">
    <property type="entry name" value="NAGidase"/>
    <property type="match status" value="1"/>
</dbReference>
<dbReference type="Gene3D" id="3.20.20.80">
    <property type="entry name" value="Glycosidases"/>
    <property type="match status" value="1"/>
</dbReference>
<feature type="active site" description="Proton donor" evidence="3">
    <location>
        <position position="125"/>
    </location>
</feature>
<dbReference type="PANTHER" id="PTHR13170:SF16">
    <property type="entry name" value="PROTEIN O-GLCNACASE"/>
    <property type="match status" value="1"/>
</dbReference>
<evidence type="ECO:0000256" key="4">
    <source>
        <dbReference type="SAM" id="MobiDB-lite"/>
    </source>
</evidence>
<sequence>MTAQTEPAFAIRGVIEGFYGRPWSDSQRLELIEFVAARGMNTFVYAPKGDPLVRERWREPYLGDELVRLKALVDQCRTHGVDFVYCLSPGLSIEYSSAADRAALCAKYDTVAALGVDRFGLLLDDIPSELQHPADQAAFVDLVEAHRALIGSVFTHLGHAAGLIVCPTVYWGYGDEDYITRLGHGIDPRIDLFWSGRAICSATLDLADAALFARSALRPVTYWDNYPVNDVAMGHELHIGPYQGRDRHLYRFATGVIANGMELFESSKIAFATIADYLSAPEHYDPEESWKRALRDVVGDDDYAAYSLFADTVRSSCLSAEDAPALTRALNAFAYDYRFGDPQHAAAVLSDVARQMREAADHLLDGPVSNRALIEEARPWVESFRLGADALARIAELAADARLESDGPVELIGYLTAFRTANRRVFGDLLDMTLADLTTDQTDQTDKTDQYARPESLAPPKLSTAKEAS</sequence>
<gene>
    <name evidence="6" type="ORF">GCM10022381_24490</name>
</gene>
<accession>A0ABP7KLV4</accession>
<feature type="domain" description="GH84" evidence="5">
    <location>
        <begin position="10"/>
        <end position="282"/>
    </location>
</feature>
<dbReference type="Gene3D" id="1.20.58.460">
    <property type="entry name" value="Hyaluronidase post-catalytic domain-like"/>
    <property type="match status" value="1"/>
</dbReference>
<dbReference type="SUPFAM" id="SSF51445">
    <property type="entry name" value="(Trans)glycosidases"/>
    <property type="match status" value="1"/>
</dbReference>
<keyword evidence="7" id="KW-1185">Reference proteome</keyword>
<evidence type="ECO:0000259" key="5">
    <source>
        <dbReference type="PROSITE" id="PS52009"/>
    </source>
</evidence>
<organism evidence="6 7">
    <name type="scientific">Leifsonia kafniensis</name>
    <dbReference type="NCBI Taxonomy" id="475957"/>
    <lineage>
        <taxon>Bacteria</taxon>
        <taxon>Bacillati</taxon>
        <taxon>Actinomycetota</taxon>
        <taxon>Actinomycetes</taxon>
        <taxon>Micrococcales</taxon>
        <taxon>Microbacteriaceae</taxon>
        <taxon>Leifsonia</taxon>
    </lineage>
</organism>
<name>A0ABP7KLV4_9MICO</name>
<reference evidence="7" key="1">
    <citation type="journal article" date="2019" name="Int. J. Syst. Evol. Microbiol.">
        <title>The Global Catalogue of Microorganisms (GCM) 10K type strain sequencing project: providing services to taxonomists for standard genome sequencing and annotation.</title>
        <authorList>
            <consortium name="The Broad Institute Genomics Platform"/>
            <consortium name="The Broad Institute Genome Sequencing Center for Infectious Disease"/>
            <person name="Wu L."/>
            <person name="Ma J."/>
        </authorList>
    </citation>
    <scope>NUCLEOTIDE SEQUENCE [LARGE SCALE GENOMIC DNA]</scope>
    <source>
        <strain evidence="7">JCM 17021</strain>
    </source>
</reference>
<dbReference type="InterPro" id="IPR011496">
    <property type="entry name" value="O-GlcNAcase_cat"/>
</dbReference>
<dbReference type="EMBL" id="BAABCN010000007">
    <property type="protein sequence ID" value="GAA3881342.1"/>
    <property type="molecule type" value="Genomic_DNA"/>
</dbReference>
<dbReference type="PROSITE" id="PS52009">
    <property type="entry name" value="GH84"/>
    <property type="match status" value="1"/>
</dbReference>
<dbReference type="RefSeq" id="WP_345066940.1">
    <property type="nucleotide sequence ID" value="NZ_BAABCN010000007.1"/>
</dbReference>
<evidence type="ECO:0000256" key="2">
    <source>
        <dbReference type="ARBA" id="ARBA00023295"/>
    </source>
</evidence>
<dbReference type="Proteomes" id="UP001501803">
    <property type="component" value="Unassembled WGS sequence"/>
</dbReference>
<dbReference type="PANTHER" id="PTHR13170">
    <property type="entry name" value="O-GLCNACASE"/>
    <property type="match status" value="1"/>
</dbReference>
<keyword evidence="2 3" id="KW-0326">Glycosidase</keyword>
<comment type="similarity">
    <text evidence="3">Belongs to the glycosyl hydrolase 84 family.</text>
</comment>
<dbReference type="InterPro" id="IPR051822">
    <property type="entry name" value="Glycosyl_Hydrolase_84"/>
</dbReference>
<keyword evidence="1 3" id="KW-0378">Hydrolase</keyword>